<dbReference type="PANTHER" id="PTHR31707">
    <property type="entry name" value="PECTINESTERASE"/>
    <property type="match status" value="1"/>
</dbReference>
<evidence type="ECO:0000256" key="2">
    <source>
        <dbReference type="ARBA" id="ARBA00005184"/>
    </source>
</evidence>
<dbReference type="AlphaFoldDB" id="A0A2G9FYF4"/>
<dbReference type="GO" id="GO:0045490">
    <property type="term" value="P:pectin catabolic process"/>
    <property type="evidence" value="ECO:0007669"/>
    <property type="project" value="UniProtKB-UniRule"/>
</dbReference>
<comment type="catalytic activity">
    <reaction evidence="11 13">
        <text>[(1-&gt;4)-alpha-D-galacturonosyl methyl ester](n) + n H2O = [(1-&gt;4)-alpha-D-galacturonosyl](n) + n methanol + n H(+)</text>
        <dbReference type="Rhea" id="RHEA:22380"/>
        <dbReference type="Rhea" id="RHEA-COMP:14570"/>
        <dbReference type="Rhea" id="RHEA-COMP:14573"/>
        <dbReference type="ChEBI" id="CHEBI:15377"/>
        <dbReference type="ChEBI" id="CHEBI:15378"/>
        <dbReference type="ChEBI" id="CHEBI:17790"/>
        <dbReference type="ChEBI" id="CHEBI:140522"/>
        <dbReference type="ChEBI" id="CHEBI:140523"/>
        <dbReference type="EC" id="3.1.1.11"/>
    </reaction>
</comment>
<evidence type="ECO:0000256" key="9">
    <source>
        <dbReference type="ARBA" id="ARBA00023085"/>
    </source>
</evidence>
<evidence type="ECO:0000256" key="6">
    <source>
        <dbReference type="ARBA" id="ARBA00022512"/>
    </source>
</evidence>
<name>A0A2G9FYF4_9LAMI</name>
<feature type="active site" evidence="12">
    <location>
        <position position="367"/>
    </location>
</feature>
<keyword evidence="16" id="KW-1185">Reference proteome</keyword>
<dbReference type="Pfam" id="PF04043">
    <property type="entry name" value="PMEI"/>
    <property type="match status" value="1"/>
</dbReference>
<evidence type="ECO:0000256" key="7">
    <source>
        <dbReference type="ARBA" id="ARBA00022525"/>
    </source>
</evidence>
<keyword evidence="8 13" id="KW-0378">Hydrolase</keyword>
<evidence type="ECO:0000256" key="5">
    <source>
        <dbReference type="ARBA" id="ARBA00013229"/>
    </source>
</evidence>
<organism evidence="15 16">
    <name type="scientific">Handroanthus impetiginosus</name>
    <dbReference type="NCBI Taxonomy" id="429701"/>
    <lineage>
        <taxon>Eukaryota</taxon>
        <taxon>Viridiplantae</taxon>
        <taxon>Streptophyta</taxon>
        <taxon>Embryophyta</taxon>
        <taxon>Tracheophyta</taxon>
        <taxon>Spermatophyta</taxon>
        <taxon>Magnoliopsida</taxon>
        <taxon>eudicotyledons</taxon>
        <taxon>Gunneridae</taxon>
        <taxon>Pentapetalae</taxon>
        <taxon>asterids</taxon>
        <taxon>lamiids</taxon>
        <taxon>Lamiales</taxon>
        <taxon>Bignoniaceae</taxon>
        <taxon>Crescentiina</taxon>
        <taxon>Tabebuia alliance</taxon>
        <taxon>Handroanthus</taxon>
    </lineage>
</organism>
<evidence type="ECO:0000256" key="11">
    <source>
        <dbReference type="ARBA" id="ARBA00047928"/>
    </source>
</evidence>
<comment type="caution">
    <text evidence="15">The sequence shown here is derived from an EMBL/GenBank/DDBJ whole genome shotgun (WGS) entry which is preliminary data.</text>
</comment>
<dbReference type="Gene3D" id="1.20.140.40">
    <property type="entry name" value="Invertase/pectin methylesterase inhibitor family protein"/>
    <property type="match status" value="1"/>
</dbReference>
<dbReference type="InterPro" id="IPR011050">
    <property type="entry name" value="Pectin_lyase_fold/virulence"/>
</dbReference>
<keyword evidence="9 13" id="KW-0063">Aspartyl esterase</keyword>
<dbReference type="SUPFAM" id="SSF51126">
    <property type="entry name" value="Pectin lyase-like"/>
    <property type="match status" value="1"/>
</dbReference>
<dbReference type="InterPro" id="IPR006501">
    <property type="entry name" value="Pectinesterase_inhib_dom"/>
</dbReference>
<dbReference type="Gene3D" id="2.160.20.10">
    <property type="entry name" value="Single-stranded right-handed beta-helix, Pectin lyase-like"/>
    <property type="match status" value="1"/>
</dbReference>
<evidence type="ECO:0000256" key="3">
    <source>
        <dbReference type="ARBA" id="ARBA00006027"/>
    </source>
</evidence>
<dbReference type="EMBL" id="NKXS01008766">
    <property type="protein sequence ID" value="PIM98106.1"/>
    <property type="molecule type" value="Genomic_DNA"/>
</dbReference>
<evidence type="ECO:0000313" key="15">
    <source>
        <dbReference type="EMBL" id="PIM98106.1"/>
    </source>
</evidence>
<dbReference type="SUPFAM" id="SSF101148">
    <property type="entry name" value="Plant invertase/pectin methylesterase inhibitor"/>
    <property type="match status" value="1"/>
</dbReference>
<evidence type="ECO:0000256" key="13">
    <source>
        <dbReference type="RuleBase" id="RU000589"/>
    </source>
</evidence>
<feature type="chain" id="PRO_5013427687" description="Pectinesterase" evidence="13">
    <location>
        <begin position="23"/>
        <end position="524"/>
    </location>
</feature>
<keyword evidence="7" id="KW-0964">Secreted</keyword>
<gene>
    <name evidence="15" type="ORF">CDL12_29416</name>
</gene>
<keyword evidence="6" id="KW-0134">Cell wall</keyword>
<dbReference type="GO" id="GO:0004857">
    <property type="term" value="F:enzyme inhibitor activity"/>
    <property type="evidence" value="ECO:0007669"/>
    <property type="project" value="InterPro"/>
</dbReference>
<dbReference type="STRING" id="429701.A0A2G9FYF4"/>
<evidence type="ECO:0000256" key="1">
    <source>
        <dbReference type="ARBA" id="ARBA00004191"/>
    </source>
</evidence>
<dbReference type="InterPro" id="IPR035513">
    <property type="entry name" value="Invertase/methylesterase_inhib"/>
</dbReference>
<dbReference type="InterPro" id="IPR000070">
    <property type="entry name" value="Pectinesterase_cat"/>
</dbReference>
<comment type="subcellular location">
    <subcellularLocation>
        <location evidence="1">Secreted</location>
        <location evidence="1">Cell wall</location>
    </subcellularLocation>
</comment>
<dbReference type="SMART" id="SM00856">
    <property type="entry name" value="PMEI"/>
    <property type="match status" value="1"/>
</dbReference>
<evidence type="ECO:0000256" key="8">
    <source>
        <dbReference type="ARBA" id="ARBA00022801"/>
    </source>
</evidence>
<proteinExistence type="inferred from homology"/>
<dbReference type="EC" id="3.1.1.11" evidence="5 13"/>
<dbReference type="Pfam" id="PF01095">
    <property type="entry name" value="Pectinesterase"/>
    <property type="match status" value="1"/>
</dbReference>
<comment type="pathway">
    <text evidence="2 13">Glycan metabolism; pectin degradation; 2-dehydro-3-deoxy-D-gluconate from pectin: step 1/5.</text>
</comment>
<evidence type="ECO:0000259" key="14">
    <source>
        <dbReference type="SMART" id="SM00856"/>
    </source>
</evidence>
<reference evidence="16" key="1">
    <citation type="journal article" date="2018" name="Gigascience">
        <title>Genome assembly of the Pink Ipe (Handroanthus impetiginosus, Bignoniaceae), a highly valued, ecologically keystone Neotropical timber forest tree.</title>
        <authorList>
            <person name="Silva-Junior O.B."/>
            <person name="Grattapaglia D."/>
            <person name="Novaes E."/>
            <person name="Collevatti R.G."/>
        </authorList>
    </citation>
    <scope>NUCLEOTIDE SEQUENCE [LARGE SCALE GENOMIC DNA]</scope>
    <source>
        <strain evidence="16">cv. UFG-1</strain>
    </source>
</reference>
<dbReference type="GO" id="GO:0030599">
    <property type="term" value="F:pectinesterase activity"/>
    <property type="evidence" value="ECO:0007669"/>
    <property type="project" value="UniProtKB-UniRule"/>
</dbReference>
<dbReference type="NCBIfam" id="TIGR01614">
    <property type="entry name" value="PME_inhib"/>
    <property type="match status" value="1"/>
</dbReference>
<sequence>MGTPNCLLFWVFAISLFGTVCCATKPGFEEQVKMQCGFTRYPTLCVQTLTELGPDNPNLDFLSALVNGTISESKLPRSNFETLSSHFISPEAQQVRMAIDYCNELMGMSVKRLNQARDALQKSPKKHKADIQTWLSAALTFQQTCKDAVKDHVSSNAYMDEISKKMDHLTELGSNPLALANRITGNQKEKSPRGRRLLEVEDFPSWLSARDRKLLQTTEIKANAVVAKDGSGNFQTVSEAIEAATGSRFVIYVKSGVYNEKINTNKDGITLIGDGKYSTIITAGGSVGKGSSLRGSATFTITGDGFIARDIGFENKAGPGARQAVALTVASDHSVLYRCSITGNEDSLYALSLRQFYRECDIHGTVDFIFGNAAAVFQSCTLVLRRQGASYNVILANGRSDPGQSTGFSVQNCKITAGSGYSKNCYLGRPWKQYSRAVVMQSNIDGAISSRGWVEWPGAESSRYKTLYFAEYENMGPGSSTSGRVNWPGFHVIGTEEATKFTVANFIGGNSWLPSTGVTYVSGL</sequence>
<keyword evidence="10" id="KW-0961">Cell wall biogenesis/degradation</keyword>
<comment type="similarity">
    <text evidence="3">In the N-terminal section; belongs to the PMEI family.</text>
</comment>
<feature type="domain" description="Pectinesterase inhibitor" evidence="14">
    <location>
        <begin position="27"/>
        <end position="179"/>
    </location>
</feature>
<keyword evidence="13" id="KW-0732">Signal</keyword>
<dbReference type="Proteomes" id="UP000231279">
    <property type="component" value="Unassembled WGS sequence"/>
</dbReference>
<dbReference type="FunFam" id="1.20.140.40:FF:000024">
    <property type="entry name" value="Pectinesterase"/>
    <property type="match status" value="1"/>
</dbReference>
<protein>
    <recommendedName>
        <fullName evidence="5 13">Pectinesterase</fullName>
        <ecNumber evidence="5 13">3.1.1.11</ecNumber>
    </recommendedName>
</protein>
<dbReference type="InterPro" id="IPR012334">
    <property type="entry name" value="Pectin_lyas_fold"/>
</dbReference>
<feature type="signal peptide" evidence="13">
    <location>
        <begin position="1"/>
        <end position="22"/>
    </location>
</feature>
<dbReference type="InterPro" id="IPR033131">
    <property type="entry name" value="Pectinesterase_Asp_AS"/>
</dbReference>
<dbReference type="UniPathway" id="UPA00545">
    <property type="reaction ID" value="UER00823"/>
</dbReference>
<dbReference type="GO" id="GO:0042545">
    <property type="term" value="P:cell wall modification"/>
    <property type="evidence" value="ECO:0007669"/>
    <property type="project" value="UniProtKB-UniRule"/>
</dbReference>
<comment type="similarity">
    <text evidence="4">In the C-terminal section; belongs to the pectinesterase family.</text>
</comment>
<evidence type="ECO:0000256" key="12">
    <source>
        <dbReference type="PROSITE-ProRule" id="PRU10040"/>
    </source>
</evidence>
<evidence type="ECO:0000256" key="10">
    <source>
        <dbReference type="ARBA" id="ARBA00023316"/>
    </source>
</evidence>
<dbReference type="CDD" id="cd15798">
    <property type="entry name" value="PMEI-like_3"/>
    <property type="match status" value="1"/>
</dbReference>
<evidence type="ECO:0000313" key="16">
    <source>
        <dbReference type="Proteomes" id="UP000231279"/>
    </source>
</evidence>
<accession>A0A2G9FYF4</accession>
<dbReference type="PROSITE" id="PS00503">
    <property type="entry name" value="PECTINESTERASE_2"/>
    <property type="match status" value="1"/>
</dbReference>
<dbReference type="FunFam" id="2.160.20.10:FF:000029">
    <property type="entry name" value="Pectinesterase 4"/>
    <property type="match status" value="1"/>
</dbReference>
<evidence type="ECO:0000256" key="4">
    <source>
        <dbReference type="ARBA" id="ARBA00007786"/>
    </source>
</evidence>
<dbReference type="OrthoDB" id="2019149at2759"/>